<dbReference type="Pfam" id="PF10722">
    <property type="entry name" value="YbjN"/>
    <property type="match status" value="1"/>
</dbReference>
<dbReference type="Proteomes" id="UP001617427">
    <property type="component" value="Unassembled WGS sequence"/>
</dbReference>
<dbReference type="InterPro" id="IPR019660">
    <property type="entry name" value="Put_sensory_transdc_reg_YbjN"/>
</dbReference>
<evidence type="ECO:0000313" key="2">
    <source>
        <dbReference type="Proteomes" id="UP001617427"/>
    </source>
</evidence>
<dbReference type="RefSeq" id="WP_402702712.1">
    <property type="nucleotide sequence ID" value="NZ_JBIUZV010000013.1"/>
</dbReference>
<proteinExistence type="predicted"/>
<accession>A0ABW8F3R5</accession>
<reference evidence="1 2" key="1">
    <citation type="submission" date="2024-10" db="EMBL/GenBank/DDBJ databases">
        <title>The Natural Products Discovery Center: Release of the First 8490 Sequenced Strains for Exploring Actinobacteria Biosynthetic Diversity.</title>
        <authorList>
            <person name="Kalkreuter E."/>
            <person name="Kautsar S.A."/>
            <person name="Yang D."/>
            <person name="Bader C.D."/>
            <person name="Teijaro C.N."/>
            <person name="Fluegel L."/>
            <person name="Davis C.M."/>
            <person name="Simpson J.R."/>
            <person name="Lauterbach L."/>
            <person name="Steele A.D."/>
            <person name="Gui C."/>
            <person name="Meng S."/>
            <person name="Li G."/>
            <person name="Viehrig K."/>
            <person name="Ye F."/>
            <person name="Su P."/>
            <person name="Kiefer A.F."/>
            <person name="Nichols A."/>
            <person name="Cepeda A.J."/>
            <person name="Yan W."/>
            <person name="Fan B."/>
            <person name="Jiang Y."/>
            <person name="Adhikari A."/>
            <person name="Zheng C.-J."/>
            <person name="Schuster L."/>
            <person name="Cowan T.M."/>
            <person name="Smanski M.J."/>
            <person name="Chevrette M.G."/>
            <person name="De Carvalho L.P.S."/>
            <person name="Shen B."/>
        </authorList>
    </citation>
    <scope>NUCLEOTIDE SEQUENCE [LARGE SCALE GENOMIC DNA]</scope>
    <source>
        <strain evidence="1 2">NPDC087045</strain>
    </source>
</reference>
<dbReference type="EMBL" id="JBIUZV010000013">
    <property type="protein sequence ID" value="MFJ3047933.1"/>
    <property type="molecule type" value="Genomic_DNA"/>
</dbReference>
<keyword evidence="2" id="KW-1185">Reference proteome</keyword>
<gene>
    <name evidence="1" type="ORF">ACIPEN_19055</name>
</gene>
<protein>
    <submittedName>
        <fullName evidence="1">YbjN domain-containing protein</fullName>
    </submittedName>
</protein>
<sequence length="171" mass="18227">MKKTTETATAASDTAELLYAVTPEQIAEAIKAAGCSVTTLEHNGVGHLHSASQGVGFQVLWGNAGAAAGQFIDFTMSCPLRVQGGVLPQGLIAEWHRNKRFARIVEHGEMISMEMDVLVVGGVSQAYLNMTVQLWTQMMGQFFLHLRNFTAQEPAAAPAAQAAVVEEATPA</sequence>
<comment type="caution">
    <text evidence="1">The sequence shown here is derived from an EMBL/GenBank/DDBJ whole genome shotgun (WGS) entry which is preliminary data.</text>
</comment>
<name>A0ABW8F3R5_9BURK</name>
<evidence type="ECO:0000313" key="1">
    <source>
        <dbReference type="EMBL" id="MFJ3047933.1"/>
    </source>
</evidence>
<organism evidence="1 2">
    <name type="scientific">Herbaspirillum chlorophenolicum</name>
    <dbReference type="NCBI Taxonomy" id="211589"/>
    <lineage>
        <taxon>Bacteria</taxon>
        <taxon>Pseudomonadati</taxon>
        <taxon>Pseudomonadota</taxon>
        <taxon>Betaproteobacteria</taxon>
        <taxon>Burkholderiales</taxon>
        <taxon>Oxalobacteraceae</taxon>
        <taxon>Herbaspirillum</taxon>
    </lineage>
</organism>